<dbReference type="Pfam" id="PF23598">
    <property type="entry name" value="LRR_14"/>
    <property type="match status" value="1"/>
</dbReference>
<keyword evidence="6" id="KW-0067">ATP-binding</keyword>
<evidence type="ECO:0000313" key="12">
    <source>
        <dbReference type="RefSeq" id="XP_008808655.2"/>
    </source>
</evidence>
<dbReference type="InterPro" id="IPR003591">
    <property type="entry name" value="Leu-rich_rpt_typical-subtyp"/>
</dbReference>
<dbReference type="KEGG" id="pda:103720629"/>
<dbReference type="SUPFAM" id="SSF52058">
    <property type="entry name" value="L domain-like"/>
    <property type="match status" value="2"/>
</dbReference>
<feature type="domain" description="NB-ARC" evidence="7">
    <location>
        <begin position="107"/>
        <end position="283"/>
    </location>
</feature>
<dbReference type="InterPro" id="IPR002182">
    <property type="entry name" value="NB-ARC"/>
</dbReference>
<dbReference type="FunFam" id="1.10.10.10:FF:000322">
    <property type="entry name" value="Probable disease resistance protein At1g63360"/>
    <property type="match status" value="1"/>
</dbReference>
<dbReference type="AlphaFoldDB" id="A0A8B7CXQ3"/>
<feature type="domain" description="Disease resistance protein winged helix" evidence="9">
    <location>
        <begin position="369"/>
        <end position="433"/>
    </location>
</feature>
<evidence type="ECO:0000259" key="9">
    <source>
        <dbReference type="Pfam" id="PF23559"/>
    </source>
</evidence>
<keyword evidence="11" id="KW-1185">Reference proteome</keyword>
<dbReference type="GO" id="GO:0005524">
    <property type="term" value="F:ATP binding"/>
    <property type="evidence" value="ECO:0007669"/>
    <property type="project" value="UniProtKB-KW"/>
</dbReference>
<dbReference type="InterPro" id="IPR055414">
    <property type="entry name" value="LRR_R13L4/SHOC2-like"/>
</dbReference>
<dbReference type="OrthoDB" id="771937at2759"/>
<dbReference type="Pfam" id="PF18052">
    <property type="entry name" value="Rx_N"/>
    <property type="match status" value="1"/>
</dbReference>
<dbReference type="GO" id="GO:0043531">
    <property type="term" value="F:ADP binding"/>
    <property type="evidence" value="ECO:0007669"/>
    <property type="project" value="InterPro"/>
</dbReference>
<keyword evidence="5" id="KW-0611">Plant defense</keyword>
<sequence length="1172" mass="132363">MWLKELKDAAYDADDILDGFEAEVLRQQVESGKQVSFLSSLSPNQVLFNHEISKKMAAIRERLDDIAKDRDDFKLGELRDHAGQAEAVESQEFSSSLVDESCVFGREQDKEDVLEMLVADDSNQVGHGNVSALLIVGMAGLGKTTLAQLVYNDPRTGSHFDLKMWVHVSKDLGVRRIAREIMESASKGRQSELANWNMVQENLRGQLQGKRYLLVLDDVWNEDRNQWEQVFLPLMHGKRGSKILITAQNKKVANITDATSLYCLEGLSDQDCWLIFKRFAFANGNSSGHPRLEEIGKEIVSKIKGLPLAAKILGGLLYSKADEDSWRTILESEICELPPHNAKNIMSALRLSYQQLPAHLKQCFAYCSLFPKEHKFEKSKLIQMWIAHGFIRPQGRRPIEDVGSECFNNLLCRSFFQRVEESYFMHNMIHDLAQSVSLDECFKVCNGRMHKIAEKALHLSLVSDNLEPTVFSNLLKFRRLRTLLFLPDCKSAFDHIPEELFIKLKYLRVLDLSHNDIKDVPSSIGNLKHLRYLDVSYTSIAKLPETTGNLHNLQTLKLEACPVRELPKSITKLINLRHLKANAESISTVAGIGRLTFLDELVKFKVHKEGGHKIVELKDMSELQKIHISQLENVISREEAQKARLNDKKRLHILTLEWTYITRSNSIDELHGEVLEGLQPHINLRELSIWYNAGSRSPSWMRNHFLLNLEILCLRNCKNWEFLPSLGQLRFLRCLDISGMDGVKKVDHHFYGTEADGFPSLVELSFDEMPEWEEWSGTEGGQLFPSLQELLILSCPKLQRMPPLPSTLARLWIRKVGLVALPDLWGCRGIKPNSNSPSSLSSLEITECPKLTSLCDGFLQHNLRSLEKLTITDCPELVHSSEEGGLPALLSLKSLTMENCPKLTALLEDRLPLLAHLKIGGCPELRMRCLQNLTSLYSLSISDCLNISSLPEKTLFNLTALEELTVSGCRELAMLQFRALTSLKHLTVENCPKLKSSSLLPSSSLEYLEINNTPLAGLLHNLTSLLALRIHSCPQMTSFAEEEEELQKLTSLQSLHIYDCVNLQFLPAALYRLTSLERLYLQNCPQIQSLPENGLPGSLNMLDIRDCPILEDRCRKDAGPDWPKIAYIPKLDILTSGGSHAANKTEEMLELLASISSGPAVAEIGVYDSILY</sequence>
<reference evidence="11" key="1">
    <citation type="journal article" date="2019" name="Nat. Commun.">
        <title>Genome-wide association mapping of date palm fruit traits.</title>
        <authorList>
            <person name="Hazzouri K.M."/>
            <person name="Gros-Balthazard M."/>
            <person name="Flowers J.M."/>
            <person name="Copetti D."/>
            <person name="Lemansour A."/>
            <person name="Lebrun M."/>
            <person name="Masmoudi K."/>
            <person name="Ferrand S."/>
            <person name="Dhar M.I."/>
            <person name="Fresquez Z.A."/>
            <person name="Rosas U."/>
            <person name="Zhang J."/>
            <person name="Talag J."/>
            <person name="Lee S."/>
            <person name="Kudrna D."/>
            <person name="Powell R.F."/>
            <person name="Leitch I.J."/>
            <person name="Krueger R.R."/>
            <person name="Wing R.A."/>
            <person name="Amiri K.M.A."/>
            <person name="Purugganan M.D."/>
        </authorList>
    </citation>
    <scope>NUCLEOTIDE SEQUENCE [LARGE SCALE GENOMIC DNA]</scope>
    <source>
        <strain evidence="11">cv. Khalas</strain>
    </source>
</reference>
<dbReference type="RefSeq" id="XP_008808655.2">
    <property type="nucleotide sequence ID" value="XM_008810433.4"/>
</dbReference>
<name>A0A8B7CXQ3_PHODC</name>
<dbReference type="SMART" id="SM00369">
    <property type="entry name" value="LRR_TYP"/>
    <property type="match status" value="4"/>
</dbReference>
<evidence type="ECO:0000256" key="3">
    <source>
        <dbReference type="ARBA" id="ARBA00022737"/>
    </source>
</evidence>
<evidence type="ECO:0000256" key="6">
    <source>
        <dbReference type="ARBA" id="ARBA00022840"/>
    </source>
</evidence>
<organism evidence="11 12">
    <name type="scientific">Phoenix dactylifera</name>
    <name type="common">Date palm</name>
    <dbReference type="NCBI Taxonomy" id="42345"/>
    <lineage>
        <taxon>Eukaryota</taxon>
        <taxon>Viridiplantae</taxon>
        <taxon>Streptophyta</taxon>
        <taxon>Embryophyta</taxon>
        <taxon>Tracheophyta</taxon>
        <taxon>Spermatophyta</taxon>
        <taxon>Magnoliopsida</taxon>
        <taxon>Liliopsida</taxon>
        <taxon>Arecaceae</taxon>
        <taxon>Coryphoideae</taxon>
        <taxon>Phoeniceae</taxon>
        <taxon>Phoenix</taxon>
    </lineage>
</organism>
<dbReference type="PANTHER" id="PTHR36766:SF40">
    <property type="entry name" value="DISEASE RESISTANCE PROTEIN RGA3"/>
    <property type="match status" value="1"/>
</dbReference>
<keyword evidence="4" id="KW-0547">Nucleotide-binding</keyword>
<dbReference type="GeneID" id="103720629"/>
<dbReference type="GO" id="GO:0002758">
    <property type="term" value="P:innate immune response-activating signaling pathway"/>
    <property type="evidence" value="ECO:0007669"/>
    <property type="project" value="UniProtKB-ARBA"/>
</dbReference>
<keyword evidence="2" id="KW-0433">Leucine-rich repeat</keyword>
<dbReference type="Gene3D" id="3.80.10.10">
    <property type="entry name" value="Ribonuclease Inhibitor"/>
    <property type="match status" value="4"/>
</dbReference>
<evidence type="ECO:0000259" key="8">
    <source>
        <dbReference type="Pfam" id="PF18052"/>
    </source>
</evidence>
<comment type="similarity">
    <text evidence="1">Belongs to the disease resistance NB-LRR family.</text>
</comment>
<evidence type="ECO:0000259" key="7">
    <source>
        <dbReference type="Pfam" id="PF00931"/>
    </source>
</evidence>
<evidence type="ECO:0000256" key="4">
    <source>
        <dbReference type="ARBA" id="ARBA00022741"/>
    </source>
</evidence>
<feature type="domain" description="Disease resistance R13L4/SHOC-2-like LRR" evidence="10">
    <location>
        <begin position="523"/>
        <end position="769"/>
    </location>
</feature>
<evidence type="ECO:0000259" key="10">
    <source>
        <dbReference type="Pfam" id="PF23598"/>
    </source>
</evidence>
<feature type="domain" description="Disease resistance N-terminal" evidence="8">
    <location>
        <begin position="2"/>
        <end position="34"/>
    </location>
</feature>
<protein>
    <submittedName>
        <fullName evidence="12">Disease resistance protein RGA2-like</fullName>
    </submittedName>
</protein>
<reference evidence="12" key="2">
    <citation type="submission" date="2025-08" db="UniProtKB">
        <authorList>
            <consortium name="RefSeq"/>
        </authorList>
    </citation>
    <scope>IDENTIFICATION</scope>
    <source>
        <tissue evidence="12">Young leaves</tissue>
    </source>
</reference>
<evidence type="ECO:0000256" key="5">
    <source>
        <dbReference type="ARBA" id="ARBA00022821"/>
    </source>
</evidence>
<dbReference type="InterPro" id="IPR001611">
    <property type="entry name" value="Leu-rich_rpt"/>
</dbReference>
<dbReference type="PROSITE" id="PS51450">
    <property type="entry name" value="LRR"/>
    <property type="match status" value="1"/>
</dbReference>
<dbReference type="PANTHER" id="PTHR36766">
    <property type="entry name" value="PLANT BROAD-SPECTRUM MILDEW RESISTANCE PROTEIN RPW8"/>
    <property type="match status" value="1"/>
</dbReference>
<evidence type="ECO:0000313" key="11">
    <source>
        <dbReference type="Proteomes" id="UP000228380"/>
    </source>
</evidence>
<dbReference type="InterPro" id="IPR027417">
    <property type="entry name" value="P-loop_NTPase"/>
</dbReference>
<dbReference type="PRINTS" id="PR00364">
    <property type="entry name" value="DISEASERSIST"/>
</dbReference>
<evidence type="ECO:0000256" key="2">
    <source>
        <dbReference type="ARBA" id="ARBA00022614"/>
    </source>
</evidence>
<dbReference type="GO" id="GO:0009626">
    <property type="term" value="P:plant-type hypersensitive response"/>
    <property type="evidence" value="ECO:0007669"/>
    <property type="project" value="UniProtKB-ARBA"/>
</dbReference>
<dbReference type="SUPFAM" id="SSF52540">
    <property type="entry name" value="P-loop containing nucleoside triphosphate hydrolases"/>
    <property type="match status" value="1"/>
</dbReference>
<dbReference type="FunFam" id="3.40.50.300:FF:001091">
    <property type="entry name" value="Probable disease resistance protein At1g61300"/>
    <property type="match status" value="1"/>
</dbReference>
<dbReference type="Gene3D" id="3.40.50.300">
    <property type="entry name" value="P-loop containing nucleotide triphosphate hydrolases"/>
    <property type="match status" value="1"/>
</dbReference>
<gene>
    <name evidence="12" type="primary">LOC103720629</name>
</gene>
<dbReference type="InterPro" id="IPR032675">
    <property type="entry name" value="LRR_dom_sf"/>
</dbReference>
<dbReference type="Gene3D" id="1.20.5.4130">
    <property type="match status" value="1"/>
</dbReference>
<dbReference type="InterPro" id="IPR041118">
    <property type="entry name" value="Rx_N"/>
</dbReference>
<dbReference type="InterPro" id="IPR058922">
    <property type="entry name" value="WHD_DRP"/>
</dbReference>
<dbReference type="Pfam" id="PF00931">
    <property type="entry name" value="NB-ARC"/>
    <property type="match status" value="1"/>
</dbReference>
<keyword evidence="3" id="KW-0677">Repeat</keyword>
<accession>A0A8B7CXQ3</accession>
<dbReference type="Gene3D" id="1.10.10.10">
    <property type="entry name" value="Winged helix-like DNA-binding domain superfamily/Winged helix DNA-binding domain"/>
    <property type="match status" value="1"/>
</dbReference>
<dbReference type="Pfam" id="PF23559">
    <property type="entry name" value="WHD_DRP"/>
    <property type="match status" value="1"/>
</dbReference>
<proteinExistence type="inferred from homology"/>
<dbReference type="Proteomes" id="UP000228380">
    <property type="component" value="Chromosome 11"/>
</dbReference>
<dbReference type="GO" id="GO:0042742">
    <property type="term" value="P:defense response to bacterium"/>
    <property type="evidence" value="ECO:0007669"/>
    <property type="project" value="UniProtKB-ARBA"/>
</dbReference>
<evidence type="ECO:0000256" key="1">
    <source>
        <dbReference type="ARBA" id="ARBA00008894"/>
    </source>
</evidence>
<dbReference type="InterPro" id="IPR036388">
    <property type="entry name" value="WH-like_DNA-bd_sf"/>
</dbReference>